<proteinExistence type="predicted"/>
<dbReference type="InterPro" id="IPR029526">
    <property type="entry name" value="PGBD"/>
</dbReference>
<organism evidence="2">
    <name type="scientific">Graphocephala atropunctata</name>
    <dbReference type="NCBI Taxonomy" id="36148"/>
    <lineage>
        <taxon>Eukaryota</taxon>
        <taxon>Metazoa</taxon>
        <taxon>Ecdysozoa</taxon>
        <taxon>Arthropoda</taxon>
        <taxon>Hexapoda</taxon>
        <taxon>Insecta</taxon>
        <taxon>Pterygota</taxon>
        <taxon>Neoptera</taxon>
        <taxon>Paraneoptera</taxon>
        <taxon>Hemiptera</taxon>
        <taxon>Auchenorrhyncha</taxon>
        <taxon>Membracoidea</taxon>
        <taxon>Cicadellidae</taxon>
        <taxon>Cicadellinae</taxon>
        <taxon>Cicadellini</taxon>
        <taxon>Graphocephala</taxon>
    </lineage>
</organism>
<feature type="non-terminal residue" evidence="2">
    <location>
        <position position="106"/>
    </location>
</feature>
<dbReference type="Pfam" id="PF13843">
    <property type="entry name" value="DDE_Tnp_1_7"/>
    <property type="match status" value="1"/>
</dbReference>
<dbReference type="AlphaFoldDB" id="A0A1B6MEL2"/>
<name>A0A1B6MEL2_9HEMI</name>
<gene>
    <name evidence="2" type="ORF">g.52558</name>
</gene>
<accession>A0A1B6MEL2</accession>
<reference evidence="2" key="1">
    <citation type="submission" date="2015-11" db="EMBL/GenBank/DDBJ databases">
        <title>De novo transcriptome assembly of four potential Pierce s Disease insect vectors from Arizona vineyards.</title>
        <authorList>
            <person name="Tassone E.E."/>
        </authorList>
    </citation>
    <scope>NUCLEOTIDE SEQUENCE</scope>
</reference>
<evidence type="ECO:0000259" key="1">
    <source>
        <dbReference type="Pfam" id="PF13843"/>
    </source>
</evidence>
<feature type="domain" description="PiggyBac transposable element-derived protein" evidence="1">
    <location>
        <begin position="1"/>
        <end position="106"/>
    </location>
</feature>
<feature type="non-terminal residue" evidence="2">
    <location>
        <position position="1"/>
    </location>
</feature>
<protein>
    <recommendedName>
        <fullName evidence="1">PiggyBac transposable element-derived protein domain-containing protein</fullName>
    </recommendedName>
</protein>
<sequence>FYTKISLANKLMARNTYLTGTVNVRSNFLPETVKKAKLPARESLYFRQGNVLIVNFRQKETRKPVILISTATHAEDKIVQSKKTNIRGMEPVVIHRYNQFMGGVDT</sequence>
<dbReference type="EMBL" id="GEBQ01005607">
    <property type="protein sequence ID" value="JAT34370.1"/>
    <property type="molecule type" value="Transcribed_RNA"/>
</dbReference>
<evidence type="ECO:0000313" key="2">
    <source>
        <dbReference type="EMBL" id="JAT34370.1"/>
    </source>
</evidence>